<keyword evidence="2" id="KW-0812">Transmembrane</keyword>
<keyword evidence="2" id="KW-0472">Membrane</keyword>
<sequence>MAEQYDVTSVGASPAEDRAHRMRVYFIAMSIRVACVASLFFVRGWWILVVGAGAVLLPYFAVLFANQAAHGGGRTPEAPAPLELTGADSPPTGGASDPAAPGPAGSETLLVVDVLAERRAADEDPR</sequence>
<keyword evidence="4" id="KW-1185">Reference proteome</keyword>
<protein>
    <submittedName>
        <fullName evidence="3">DUF3099 domain-containing protein</fullName>
    </submittedName>
</protein>
<gene>
    <name evidence="3" type="ORF">J4H92_11565</name>
</gene>
<evidence type="ECO:0000313" key="3">
    <source>
        <dbReference type="EMBL" id="MBO1902585.1"/>
    </source>
</evidence>
<evidence type="ECO:0000313" key="4">
    <source>
        <dbReference type="Proteomes" id="UP000664382"/>
    </source>
</evidence>
<accession>A0A939MLR4</accession>
<feature type="transmembrane region" description="Helical" evidence="2">
    <location>
        <begin position="47"/>
        <end position="65"/>
    </location>
</feature>
<feature type="transmembrane region" description="Helical" evidence="2">
    <location>
        <begin position="24"/>
        <end position="41"/>
    </location>
</feature>
<comment type="caution">
    <text evidence="3">The sequence shown here is derived from an EMBL/GenBank/DDBJ whole genome shotgun (WGS) entry which is preliminary data.</text>
</comment>
<keyword evidence="2" id="KW-1133">Transmembrane helix</keyword>
<reference evidence="3" key="1">
    <citation type="submission" date="2021-03" db="EMBL/GenBank/DDBJ databases">
        <title>Leucobacter chromiisoli sp. nov., isolated from chromium-containing soil of chemical plant.</title>
        <authorList>
            <person name="Xu Z."/>
        </authorList>
    </citation>
    <scope>NUCLEOTIDE SEQUENCE</scope>
    <source>
        <strain evidence="3">S27</strain>
    </source>
</reference>
<dbReference type="Proteomes" id="UP000664382">
    <property type="component" value="Unassembled WGS sequence"/>
</dbReference>
<dbReference type="Pfam" id="PF11298">
    <property type="entry name" value="DUF3099"/>
    <property type="match status" value="1"/>
</dbReference>
<organism evidence="3 4">
    <name type="scientific">Leucobacter weissii</name>
    <dbReference type="NCBI Taxonomy" id="1983706"/>
    <lineage>
        <taxon>Bacteria</taxon>
        <taxon>Bacillati</taxon>
        <taxon>Actinomycetota</taxon>
        <taxon>Actinomycetes</taxon>
        <taxon>Micrococcales</taxon>
        <taxon>Microbacteriaceae</taxon>
        <taxon>Leucobacter</taxon>
    </lineage>
</organism>
<dbReference type="RefSeq" id="WP_208098343.1">
    <property type="nucleotide sequence ID" value="NZ_JAGDYM010000013.1"/>
</dbReference>
<feature type="compositionally biased region" description="Low complexity" evidence="1">
    <location>
        <begin position="89"/>
        <end position="105"/>
    </location>
</feature>
<dbReference type="EMBL" id="JAGDYM010000013">
    <property type="protein sequence ID" value="MBO1902585.1"/>
    <property type="molecule type" value="Genomic_DNA"/>
</dbReference>
<name>A0A939MLR4_9MICO</name>
<feature type="region of interest" description="Disordered" evidence="1">
    <location>
        <begin position="70"/>
        <end position="105"/>
    </location>
</feature>
<evidence type="ECO:0000256" key="2">
    <source>
        <dbReference type="SAM" id="Phobius"/>
    </source>
</evidence>
<dbReference type="InterPro" id="IPR021449">
    <property type="entry name" value="DUF3099"/>
</dbReference>
<evidence type="ECO:0000256" key="1">
    <source>
        <dbReference type="SAM" id="MobiDB-lite"/>
    </source>
</evidence>
<dbReference type="AlphaFoldDB" id="A0A939MLR4"/>
<proteinExistence type="predicted"/>